<evidence type="ECO:0000256" key="1">
    <source>
        <dbReference type="SAM" id="Phobius"/>
    </source>
</evidence>
<sequence>MRGASNFRLQPALHCGGSLFTYLQISFFFILFFFFSFGHIRRVFTGHSTCDLAVGLLKLYSSKGVWWGISRDEIVYIGYLSLHNCLIDFIILRGGMGKRGGSTVLEREVRIR</sequence>
<evidence type="ECO:0000313" key="2">
    <source>
        <dbReference type="EMBL" id="RPB00661.1"/>
    </source>
</evidence>
<feature type="transmembrane region" description="Helical" evidence="1">
    <location>
        <begin position="12"/>
        <end position="35"/>
    </location>
</feature>
<keyword evidence="3" id="KW-1185">Reference proteome</keyword>
<reference evidence="2 3" key="1">
    <citation type="journal article" date="2018" name="Nat. Ecol. Evol.">
        <title>Pezizomycetes genomes reveal the molecular basis of ectomycorrhizal truffle lifestyle.</title>
        <authorList>
            <person name="Murat C."/>
            <person name="Payen T."/>
            <person name="Noel B."/>
            <person name="Kuo A."/>
            <person name="Morin E."/>
            <person name="Chen J."/>
            <person name="Kohler A."/>
            <person name="Krizsan K."/>
            <person name="Balestrini R."/>
            <person name="Da Silva C."/>
            <person name="Montanini B."/>
            <person name="Hainaut M."/>
            <person name="Levati E."/>
            <person name="Barry K.W."/>
            <person name="Belfiori B."/>
            <person name="Cichocki N."/>
            <person name="Clum A."/>
            <person name="Dockter R.B."/>
            <person name="Fauchery L."/>
            <person name="Guy J."/>
            <person name="Iotti M."/>
            <person name="Le Tacon F."/>
            <person name="Lindquist E.A."/>
            <person name="Lipzen A."/>
            <person name="Malagnac F."/>
            <person name="Mello A."/>
            <person name="Molinier V."/>
            <person name="Miyauchi S."/>
            <person name="Poulain J."/>
            <person name="Riccioni C."/>
            <person name="Rubini A."/>
            <person name="Sitrit Y."/>
            <person name="Splivallo R."/>
            <person name="Traeger S."/>
            <person name="Wang M."/>
            <person name="Zifcakova L."/>
            <person name="Wipf D."/>
            <person name="Zambonelli A."/>
            <person name="Paolocci F."/>
            <person name="Nowrousian M."/>
            <person name="Ottonello S."/>
            <person name="Baldrian P."/>
            <person name="Spatafora J.W."/>
            <person name="Henrissat B."/>
            <person name="Nagy L.G."/>
            <person name="Aury J.M."/>
            <person name="Wincker P."/>
            <person name="Grigoriev I.V."/>
            <person name="Bonfante P."/>
            <person name="Martin F.M."/>
        </authorList>
    </citation>
    <scope>NUCLEOTIDE SEQUENCE [LARGE SCALE GENOMIC DNA]</scope>
    <source>
        <strain evidence="2 3">120613-1</strain>
    </source>
</reference>
<keyword evidence="1" id="KW-0812">Transmembrane</keyword>
<accession>A0A3N4JX07</accession>
<protein>
    <submittedName>
        <fullName evidence="2">Uncharacterized protein</fullName>
    </submittedName>
</protein>
<evidence type="ECO:0000313" key="3">
    <source>
        <dbReference type="Proteomes" id="UP000276215"/>
    </source>
</evidence>
<proteinExistence type="predicted"/>
<keyword evidence="1" id="KW-0472">Membrane</keyword>
<name>A0A3N4JX07_9PEZI</name>
<dbReference type="EMBL" id="ML120378">
    <property type="protein sequence ID" value="RPB00661.1"/>
    <property type="molecule type" value="Genomic_DNA"/>
</dbReference>
<dbReference type="AlphaFoldDB" id="A0A3N4JX07"/>
<organism evidence="2 3">
    <name type="scientific">Choiromyces venosus 120613-1</name>
    <dbReference type="NCBI Taxonomy" id="1336337"/>
    <lineage>
        <taxon>Eukaryota</taxon>
        <taxon>Fungi</taxon>
        <taxon>Dikarya</taxon>
        <taxon>Ascomycota</taxon>
        <taxon>Pezizomycotina</taxon>
        <taxon>Pezizomycetes</taxon>
        <taxon>Pezizales</taxon>
        <taxon>Tuberaceae</taxon>
        <taxon>Choiromyces</taxon>
    </lineage>
</organism>
<gene>
    <name evidence="2" type="ORF">L873DRAFT_760040</name>
</gene>
<keyword evidence="1" id="KW-1133">Transmembrane helix</keyword>
<dbReference type="Proteomes" id="UP000276215">
    <property type="component" value="Unassembled WGS sequence"/>
</dbReference>